<organism evidence="1 2">
    <name type="scientific">Nesidiocoris tenuis</name>
    <dbReference type="NCBI Taxonomy" id="355587"/>
    <lineage>
        <taxon>Eukaryota</taxon>
        <taxon>Metazoa</taxon>
        <taxon>Ecdysozoa</taxon>
        <taxon>Arthropoda</taxon>
        <taxon>Hexapoda</taxon>
        <taxon>Insecta</taxon>
        <taxon>Pterygota</taxon>
        <taxon>Neoptera</taxon>
        <taxon>Paraneoptera</taxon>
        <taxon>Hemiptera</taxon>
        <taxon>Heteroptera</taxon>
        <taxon>Panheteroptera</taxon>
        <taxon>Cimicomorpha</taxon>
        <taxon>Miridae</taxon>
        <taxon>Dicyphina</taxon>
        <taxon>Nesidiocoris</taxon>
    </lineage>
</organism>
<feature type="non-terminal residue" evidence="1">
    <location>
        <position position="52"/>
    </location>
</feature>
<reference evidence="1 2" key="1">
    <citation type="submission" date="2020-02" db="EMBL/GenBank/DDBJ databases">
        <authorList>
            <person name="Ferguson B K."/>
        </authorList>
    </citation>
    <scope>NUCLEOTIDE SEQUENCE [LARGE SCALE GENOMIC DNA]</scope>
</reference>
<name>A0A6H5H456_9HEMI</name>
<keyword evidence="2" id="KW-1185">Reference proteome</keyword>
<sequence>MIYEQYNKVRRHRFLQDGQRSASFGSLVQNWCGQGFVRRAEIDARIGRSPET</sequence>
<evidence type="ECO:0000313" key="1">
    <source>
        <dbReference type="EMBL" id="CAB0010226.1"/>
    </source>
</evidence>
<gene>
    <name evidence="1" type="ORF">NTEN_LOCUS15275</name>
</gene>
<accession>A0A6H5H456</accession>
<dbReference type="EMBL" id="CADCXU010022918">
    <property type="protein sequence ID" value="CAB0010226.1"/>
    <property type="molecule type" value="Genomic_DNA"/>
</dbReference>
<protein>
    <submittedName>
        <fullName evidence="1">Uncharacterized protein</fullName>
    </submittedName>
</protein>
<dbReference type="Proteomes" id="UP000479000">
    <property type="component" value="Unassembled WGS sequence"/>
</dbReference>
<proteinExistence type="predicted"/>
<evidence type="ECO:0000313" key="2">
    <source>
        <dbReference type="Proteomes" id="UP000479000"/>
    </source>
</evidence>
<dbReference type="AlphaFoldDB" id="A0A6H5H456"/>